<sequence>MRFRLPLAAVLLLGFLIIPQPVQAEDVSNSASFIYTDSASRSLAPYEPAEITIGLLGDNGRPLSDPPAGKLYFWVTDPDGTVPLQSMELVPRSIEEGLYVHSGSGAPGVFIADGPGFQRQRTFKVRFTQAGSYLLKGVFIPAGARFNPAEMALYDAQSFNATGPKARTLTVGTAIVSDVAFMRISPSIKGVELKGLTVQPPRAHTEKDVHIPVHQDGQTPTILTLHLYRSNGAGIGAGVPVYITSNAPGIRLASDSVMTDDNGMATVRLSGKADGKGLLGIRLNRKDEPVLIPLSAYSYSPQTVRLSIGNLVMDVDGRSVYMDEPPLVKDGRTYVPYRAIGEILGAEINYNHNIRTITTKFNNKIITMTLGYDHYAIDNKVIQMDARPFISKNGRTMVPIRFMADATGYAVRPVYGDRGRTTGVIFTKK</sequence>
<dbReference type="InterPro" id="IPR013783">
    <property type="entry name" value="Ig-like_fold"/>
</dbReference>
<dbReference type="RefSeq" id="WP_159428023.1">
    <property type="nucleotide sequence ID" value="NZ_FNAF01000008.1"/>
</dbReference>
<gene>
    <name evidence="3" type="ORF">SAMN04489866_10850</name>
</gene>
<evidence type="ECO:0000259" key="2">
    <source>
        <dbReference type="Pfam" id="PF07833"/>
    </source>
</evidence>
<keyword evidence="1" id="KW-0732">Signal</keyword>
<feature type="domain" description="Copper amine oxidase-like N-terminal" evidence="2">
    <location>
        <begin position="315"/>
        <end position="412"/>
    </location>
</feature>
<proteinExistence type="predicted"/>
<dbReference type="SUPFAM" id="SSF49373">
    <property type="entry name" value="Invasin/intimin cell-adhesion fragments"/>
    <property type="match status" value="1"/>
</dbReference>
<dbReference type="InterPro" id="IPR012854">
    <property type="entry name" value="Cu_amine_oxidase-like_N"/>
</dbReference>
<dbReference type="SUPFAM" id="SSF55383">
    <property type="entry name" value="Copper amine oxidase, domain N"/>
    <property type="match status" value="2"/>
</dbReference>
<dbReference type="AlphaFoldDB" id="A0A1G6Y2X9"/>
<organism evidence="3 4">
    <name type="scientific">Peptococcus niger</name>
    <dbReference type="NCBI Taxonomy" id="2741"/>
    <lineage>
        <taxon>Bacteria</taxon>
        <taxon>Bacillati</taxon>
        <taxon>Bacillota</taxon>
        <taxon>Clostridia</taxon>
        <taxon>Eubacteriales</taxon>
        <taxon>Peptococcaceae</taxon>
        <taxon>Peptococcus</taxon>
    </lineage>
</organism>
<feature type="chain" id="PRO_5011769668" evidence="1">
    <location>
        <begin position="25"/>
        <end position="429"/>
    </location>
</feature>
<dbReference type="STRING" id="2741.SAMN04489866_10850"/>
<accession>A0A1G6Y2X9</accession>
<dbReference type="EMBL" id="FNAF01000008">
    <property type="protein sequence ID" value="SDD84087.1"/>
    <property type="molecule type" value="Genomic_DNA"/>
</dbReference>
<evidence type="ECO:0000313" key="4">
    <source>
        <dbReference type="Proteomes" id="UP000198995"/>
    </source>
</evidence>
<dbReference type="Pfam" id="PF07833">
    <property type="entry name" value="Cu_amine_oxidN1"/>
    <property type="match status" value="1"/>
</dbReference>
<protein>
    <submittedName>
        <fullName evidence="3">Copper amine oxidase N-terminal domain-containing protein</fullName>
    </submittedName>
</protein>
<feature type="signal peptide" evidence="1">
    <location>
        <begin position="1"/>
        <end position="24"/>
    </location>
</feature>
<dbReference type="Gene3D" id="2.60.40.10">
    <property type="entry name" value="Immunoglobulins"/>
    <property type="match status" value="1"/>
</dbReference>
<dbReference type="InterPro" id="IPR008964">
    <property type="entry name" value="Invasin/intimin_cell_adhesion"/>
</dbReference>
<dbReference type="InterPro" id="IPR036582">
    <property type="entry name" value="Mao_N_sf"/>
</dbReference>
<evidence type="ECO:0000256" key="1">
    <source>
        <dbReference type="SAM" id="SignalP"/>
    </source>
</evidence>
<reference evidence="3 4" key="1">
    <citation type="submission" date="2016-10" db="EMBL/GenBank/DDBJ databases">
        <authorList>
            <person name="de Groot N.N."/>
        </authorList>
    </citation>
    <scope>NUCLEOTIDE SEQUENCE [LARGE SCALE GENOMIC DNA]</scope>
    <source>
        <strain evidence="3 4">DSM 20475</strain>
    </source>
</reference>
<dbReference type="OrthoDB" id="1786461at2"/>
<dbReference type="Gene3D" id="3.30.457.10">
    <property type="entry name" value="Copper amine oxidase-like, N-terminal domain"/>
    <property type="match status" value="1"/>
</dbReference>
<name>A0A1G6Y2X9_PEPNI</name>
<evidence type="ECO:0000313" key="3">
    <source>
        <dbReference type="EMBL" id="SDD84087.1"/>
    </source>
</evidence>
<keyword evidence="4" id="KW-1185">Reference proteome</keyword>
<dbReference type="Proteomes" id="UP000198995">
    <property type="component" value="Unassembled WGS sequence"/>
</dbReference>